<dbReference type="SUPFAM" id="SSF51412">
    <property type="entry name" value="Inosine monophosphate dehydrogenase (IMPDH)"/>
    <property type="match status" value="1"/>
</dbReference>
<dbReference type="Proteomes" id="UP000054217">
    <property type="component" value="Unassembled WGS sequence"/>
</dbReference>
<proteinExistence type="predicted"/>
<dbReference type="Gene3D" id="3.20.20.70">
    <property type="entry name" value="Aldolase class I"/>
    <property type="match status" value="1"/>
</dbReference>
<dbReference type="PANTHER" id="PTHR32332:SF31">
    <property type="entry name" value="2-NITROPROPANE DIOXYGENASE FAMILY, PUTATIVE (AFU_ORTHOLOGUE AFUA_2G09850)-RELATED"/>
    <property type="match status" value="1"/>
</dbReference>
<dbReference type="OrthoDB" id="2349068at2759"/>
<protein>
    <submittedName>
        <fullName evidence="4">Uncharacterized protein</fullName>
    </submittedName>
</protein>
<dbReference type="CDD" id="cd04730">
    <property type="entry name" value="NPD_like"/>
    <property type="match status" value="1"/>
</dbReference>
<evidence type="ECO:0000313" key="5">
    <source>
        <dbReference type="Proteomes" id="UP000054217"/>
    </source>
</evidence>
<gene>
    <name evidence="4" type="ORF">M404DRAFT_14757</name>
</gene>
<dbReference type="PANTHER" id="PTHR32332">
    <property type="entry name" value="2-NITROPROPANE DIOXYGENASE"/>
    <property type="match status" value="1"/>
</dbReference>
<reference evidence="4 5" key="1">
    <citation type="submission" date="2014-04" db="EMBL/GenBank/DDBJ databases">
        <authorList>
            <consortium name="DOE Joint Genome Institute"/>
            <person name="Kuo A."/>
            <person name="Kohler A."/>
            <person name="Costa M.D."/>
            <person name="Nagy L.G."/>
            <person name="Floudas D."/>
            <person name="Copeland A."/>
            <person name="Barry K.W."/>
            <person name="Cichocki N."/>
            <person name="Veneault-Fourrey C."/>
            <person name="LaButti K."/>
            <person name="Lindquist E.A."/>
            <person name="Lipzen A."/>
            <person name="Lundell T."/>
            <person name="Morin E."/>
            <person name="Murat C."/>
            <person name="Sun H."/>
            <person name="Tunlid A."/>
            <person name="Henrissat B."/>
            <person name="Grigoriev I.V."/>
            <person name="Hibbett D.S."/>
            <person name="Martin F."/>
            <person name="Nordberg H.P."/>
            <person name="Cantor M.N."/>
            <person name="Hua S.X."/>
        </authorList>
    </citation>
    <scope>NUCLEOTIDE SEQUENCE [LARGE SCALE GENOMIC DNA]</scope>
    <source>
        <strain evidence="4 5">Marx 270</strain>
    </source>
</reference>
<reference evidence="5" key="2">
    <citation type="submission" date="2015-01" db="EMBL/GenBank/DDBJ databases">
        <title>Evolutionary Origins and Diversification of the Mycorrhizal Mutualists.</title>
        <authorList>
            <consortium name="DOE Joint Genome Institute"/>
            <consortium name="Mycorrhizal Genomics Consortium"/>
            <person name="Kohler A."/>
            <person name="Kuo A."/>
            <person name="Nagy L.G."/>
            <person name="Floudas D."/>
            <person name="Copeland A."/>
            <person name="Barry K.W."/>
            <person name="Cichocki N."/>
            <person name="Veneault-Fourrey C."/>
            <person name="LaButti K."/>
            <person name="Lindquist E.A."/>
            <person name="Lipzen A."/>
            <person name="Lundell T."/>
            <person name="Morin E."/>
            <person name="Murat C."/>
            <person name="Riley R."/>
            <person name="Ohm R."/>
            <person name="Sun H."/>
            <person name="Tunlid A."/>
            <person name="Henrissat B."/>
            <person name="Grigoriev I.V."/>
            <person name="Hibbett D.S."/>
            <person name="Martin F."/>
        </authorList>
    </citation>
    <scope>NUCLEOTIDE SEQUENCE [LARGE SCALE GENOMIC DNA]</scope>
    <source>
        <strain evidence="5">Marx 270</strain>
    </source>
</reference>
<dbReference type="AlphaFoldDB" id="A0A0C3KE18"/>
<dbReference type="Pfam" id="PF03060">
    <property type="entry name" value="NMO"/>
    <property type="match status" value="1"/>
</dbReference>
<evidence type="ECO:0000313" key="4">
    <source>
        <dbReference type="EMBL" id="KIO07832.1"/>
    </source>
</evidence>
<organism evidence="4 5">
    <name type="scientific">Pisolithus tinctorius Marx 270</name>
    <dbReference type="NCBI Taxonomy" id="870435"/>
    <lineage>
        <taxon>Eukaryota</taxon>
        <taxon>Fungi</taxon>
        <taxon>Dikarya</taxon>
        <taxon>Basidiomycota</taxon>
        <taxon>Agaricomycotina</taxon>
        <taxon>Agaricomycetes</taxon>
        <taxon>Agaricomycetidae</taxon>
        <taxon>Boletales</taxon>
        <taxon>Sclerodermatineae</taxon>
        <taxon>Pisolithaceae</taxon>
        <taxon>Pisolithus</taxon>
    </lineage>
</organism>
<evidence type="ECO:0000256" key="3">
    <source>
        <dbReference type="ARBA" id="ARBA00023002"/>
    </source>
</evidence>
<keyword evidence="5" id="KW-1185">Reference proteome</keyword>
<sequence>MAGASGGALAAEVTAAGAFGFLAAGYLDPASLRKELALARGILVLAASDRLPVGVGYLAWKLEKSTDAEAEEMLAAALDNHVQAIWLAFGVHIDKWIRYIRTYDEKHRRRDPTLIFVQVPSVEDAVVAVKNWKVDVLVAQGNESGGHGYRAAPPLLTLVSSILQVLPEDAPPLLAAGGMTNGRHVASLLILGADGVVLGTRFLATTASLYTEAQKRALIAAKSGSTVRTMAFDRVRGTVEWPAGVDGRALYNSTVKDVEEGVDIHIAEEKFKKGVQDGDPDRMLVWAGTGVDLISGISTAKDVVNELHDVTLERLEMASKLYTGN</sequence>
<keyword evidence="1" id="KW-0285">Flavoprotein</keyword>
<dbReference type="InterPro" id="IPR004136">
    <property type="entry name" value="NMO"/>
</dbReference>
<dbReference type="InterPro" id="IPR013785">
    <property type="entry name" value="Aldolase_TIM"/>
</dbReference>
<dbReference type="HOGENOM" id="CLU_038732_9_1_1"/>
<dbReference type="STRING" id="870435.A0A0C3KE18"/>
<dbReference type="InParanoid" id="A0A0C3KE18"/>
<evidence type="ECO:0000256" key="2">
    <source>
        <dbReference type="ARBA" id="ARBA00022643"/>
    </source>
</evidence>
<evidence type="ECO:0000256" key="1">
    <source>
        <dbReference type="ARBA" id="ARBA00022630"/>
    </source>
</evidence>
<name>A0A0C3KE18_PISTI</name>
<keyword evidence="2" id="KW-0288">FMN</keyword>
<accession>A0A0C3KE18</accession>
<dbReference type="EMBL" id="KN831959">
    <property type="protein sequence ID" value="KIO07832.1"/>
    <property type="molecule type" value="Genomic_DNA"/>
</dbReference>
<keyword evidence="3" id="KW-0560">Oxidoreductase</keyword>
<dbReference type="GO" id="GO:0018580">
    <property type="term" value="F:nitronate monooxygenase activity"/>
    <property type="evidence" value="ECO:0007669"/>
    <property type="project" value="InterPro"/>
</dbReference>